<reference evidence="5" key="3">
    <citation type="submission" date="2023-06" db="EMBL/GenBank/DDBJ databases">
        <title>Pangenomics reveal diversification of enzyme families and niche specialization in globally abundant SAR202 bacteria.</title>
        <authorList>
            <person name="Saw J.H.W."/>
        </authorList>
    </citation>
    <scope>NUCLEOTIDE SEQUENCE [LARGE SCALE GENOMIC DNA]</scope>
    <source>
        <strain evidence="5">JH1073</strain>
    </source>
</reference>
<protein>
    <recommendedName>
        <fullName evidence="2">Putative gluconeogenesis factor</fullName>
    </recommendedName>
</protein>
<dbReference type="Pfam" id="PF01933">
    <property type="entry name" value="CofD"/>
    <property type="match status" value="1"/>
</dbReference>
<dbReference type="CDD" id="cd07187">
    <property type="entry name" value="YvcK_like"/>
    <property type="match status" value="1"/>
</dbReference>
<organism evidence="4 5">
    <name type="scientific">Candidatus Lucifugimonas marina</name>
    <dbReference type="NCBI Taxonomy" id="3038979"/>
    <lineage>
        <taxon>Bacteria</taxon>
        <taxon>Bacillati</taxon>
        <taxon>Chloroflexota</taxon>
        <taxon>Dehalococcoidia</taxon>
        <taxon>SAR202 cluster</taxon>
        <taxon>Candidatus Lucifugimonadales</taxon>
        <taxon>Candidatus Lucifugimonadaceae</taxon>
        <taxon>Candidatus Lucifugimonas</taxon>
    </lineage>
</organism>
<comment type="function">
    <text evidence="2">Required for morphogenesis under gluconeogenic growth conditions.</text>
</comment>
<dbReference type="Gene3D" id="3.40.50.10680">
    <property type="entry name" value="CofD-like domains"/>
    <property type="match status" value="1"/>
</dbReference>
<evidence type="ECO:0000256" key="1">
    <source>
        <dbReference type="ARBA" id="ARBA00022490"/>
    </source>
</evidence>
<dbReference type="PANTHER" id="PTHR30135:SF3">
    <property type="entry name" value="GLUCONEOGENESIS FACTOR-RELATED"/>
    <property type="match status" value="1"/>
</dbReference>
<gene>
    <name evidence="4" type="primary">yvcK</name>
    <name evidence="3" type="ORF">GKO46_08720</name>
    <name evidence="4" type="ORF">GKO48_02725</name>
</gene>
<proteinExistence type="inferred from homology"/>
<dbReference type="Proteomes" id="UP001321249">
    <property type="component" value="Unassembled WGS sequence"/>
</dbReference>
<dbReference type="HAMAP" id="MF_00973">
    <property type="entry name" value="Gluconeogen_factor"/>
    <property type="match status" value="1"/>
</dbReference>
<dbReference type="InterPro" id="IPR010119">
    <property type="entry name" value="Gluconeogen_factor"/>
</dbReference>
<dbReference type="EMBL" id="WMBE01000002">
    <property type="protein sequence ID" value="MDG0867155.1"/>
    <property type="molecule type" value="Genomic_DNA"/>
</dbReference>
<reference evidence="4" key="2">
    <citation type="journal article" date="2023" name="Nat. Commun.">
        <title>Cultivation of marine bacteria of the SAR202 clade.</title>
        <authorList>
            <person name="Lim Y."/>
            <person name="Seo J.H."/>
            <person name="Giovannoni S.J."/>
            <person name="Kang I."/>
            <person name="Cho J.C."/>
        </authorList>
    </citation>
    <scope>NUCLEOTIDE SEQUENCE</scope>
    <source>
        <strain evidence="4">JH1073</strain>
    </source>
</reference>
<evidence type="ECO:0000313" key="4">
    <source>
        <dbReference type="EMBL" id="WFG38566.1"/>
    </source>
</evidence>
<dbReference type="InterPro" id="IPR002882">
    <property type="entry name" value="CofD"/>
</dbReference>
<keyword evidence="5" id="KW-1185">Reference proteome</keyword>
<dbReference type="GO" id="GO:0005737">
    <property type="term" value="C:cytoplasm"/>
    <property type="evidence" value="ECO:0007669"/>
    <property type="project" value="UniProtKB-SubCell"/>
</dbReference>
<dbReference type="PANTHER" id="PTHR30135">
    <property type="entry name" value="UNCHARACTERIZED PROTEIN YVCK-RELATED"/>
    <property type="match status" value="1"/>
</dbReference>
<dbReference type="InterPro" id="IPR038136">
    <property type="entry name" value="CofD-like_dom_sf"/>
</dbReference>
<dbReference type="EMBL" id="CP046147">
    <property type="protein sequence ID" value="WFG38566.1"/>
    <property type="molecule type" value="Genomic_DNA"/>
</dbReference>
<reference evidence="5 6" key="1">
    <citation type="submission" date="2019-11" db="EMBL/GenBank/DDBJ databases">
        <authorList>
            <person name="Cho J.-C."/>
        </authorList>
    </citation>
    <scope>NUCLEOTIDE SEQUENCE [LARGE SCALE GENOMIC DNA]</scope>
    <source>
        <strain evidence="4 5">JH1073</strain>
        <strain evidence="3 6">JH702</strain>
    </source>
</reference>
<name>A0AAJ5ZGX3_9CHLR</name>
<dbReference type="RefSeq" id="WP_342825209.1">
    <property type="nucleotide sequence ID" value="NZ_CP046146.1"/>
</dbReference>
<comment type="similarity">
    <text evidence="2">Belongs to the gluconeogenesis factor family.</text>
</comment>
<dbReference type="NCBIfam" id="TIGR01826">
    <property type="entry name" value="CofD_related"/>
    <property type="match status" value="1"/>
</dbReference>
<dbReference type="Proteomes" id="UP001219901">
    <property type="component" value="Chromosome"/>
</dbReference>
<dbReference type="AlphaFoldDB" id="A0AAJ5ZGX3"/>
<dbReference type="GO" id="GO:0043743">
    <property type="term" value="F:LPPG:FO 2-phospho-L-lactate transferase activity"/>
    <property type="evidence" value="ECO:0007669"/>
    <property type="project" value="InterPro"/>
</dbReference>
<evidence type="ECO:0000313" key="5">
    <source>
        <dbReference type="Proteomes" id="UP001219901"/>
    </source>
</evidence>
<evidence type="ECO:0000313" key="3">
    <source>
        <dbReference type="EMBL" id="MDG0867155.1"/>
    </source>
</evidence>
<evidence type="ECO:0000313" key="6">
    <source>
        <dbReference type="Proteomes" id="UP001321249"/>
    </source>
</evidence>
<dbReference type="GO" id="GO:0008360">
    <property type="term" value="P:regulation of cell shape"/>
    <property type="evidence" value="ECO:0007669"/>
    <property type="project" value="UniProtKB-UniRule"/>
</dbReference>
<accession>A0AAJ5ZGX3</accession>
<evidence type="ECO:0000256" key="2">
    <source>
        <dbReference type="HAMAP-Rule" id="MF_00973"/>
    </source>
</evidence>
<sequence length="335" mass="35090">MGDDRKSIVVIGGGSGSSAALRGLKAHDTDLTAIVTMFDSGGSTGILREEFGYPPLGDIRQCIVALSPQGNDQVSALNSALDFRFDSGSSLQGHSVGNLVLAALTTVYHGVQGAIDELSRMLQLQGQVVPVTLDEAHLCARLVNGDVVRTESAIDLRGANGPGIDEVFLDAEVNANPRAVDAIRNADAILLGPGDLYTSVVPNLLVKEVSDAIRDAKVPVIYACNLMTKLGETAGYGASTFASEVVRYIGGRKLDYLLVNEAAFSGEVVKVYAAEDASPVELDNGNAEKFAEQIMVGNLAIVDGLTVRHNSERLANIVLAAIDNSVVKPLGTGLD</sequence>
<comment type="subcellular location">
    <subcellularLocation>
        <location evidence="2">Cytoplasm</location>
    </subcellularLocation>
</comment>
<dbReference type="SUPFAM" id="SSF142338">
    <property type="entry name" value="CofD-like"/>
    <property type="match status" value="1"/>
</dbReference>
<keyword evidence="1 2" id="KW-0963">Cytoplasm</keyword>